<dbReference type="AlphaFoldDB" id="A0A3M2YDG8"/>
<evidence type="ECO:0000313" key="1">
    <source>
        <dbReference type="EMBL" id="RML73980.1"/>
    </source>
</evidence>
<accession>A0A3M2YDG8</accession>
<organism evidence="1 2">
    <name type="scientific">Pseudomonas syringae pv. maculicola</name>
    <dbReference type="NCBI Taxonomy" id="59511"/>
    <lineage>
        <taxon>Bacteria</taxon>
        <taxon>Pseudomonadati</taxon>
        <taxon>Pseudomonadota</taxon>
        <taxon>Gammaproteobacteria</taxon>
        <taxon>Pseudomonadales</taxon>
        <taxon>Pseudomonadaceae</taxon>
        <taxon>Pseudomonas</taxon>
    </lineage>
</organism>
<evidence type="ECO:0000313" key="2">
    <source>
        <dbReference type="Proteomes" id="UP000282378"/>
    </source>
</evidence>
<dbReference type="Gene3D" id="3.30.559.10">
    <property type="entry name" value="Chloramphenicol acetyltransferase-like domain"/>
    <property type="match status" value="1"/>
</dbReference>
<gene>
    <name evidence="1" type="ORF">APX70_05709</name>
</gene>
<dbReference type="EMBL" id="RBNL01002361">
    <property type="protein sequence ID" value="RML73980.1"/>
    <property type="molecule type" value="Genomic_DNA"/>
</dbReference>
<dbReference type="SUPFAM" id="SSF52777">
    <property type="entry name" value="CoA-dependent acyltransferases"/>
    <property type="match status" value="1"/>
</dbReference>
<protein>
    <submittedName>
        <fullName evidence="1">Uncharacterized protein</fullName>
    </submittedName>
</protein>
<dbReference type="InterPro" id="IPR023213">
    <property type="entry name" value="CAT-like_dom_sf"/>
</dbReference>
<name>A0A3M2YDG8_PSEYM</name>
<dbReference type="Gene3D" id="3.30.559.30">
    <property type="entry name" value="Nonribosomal peptide synthetase, condensation domain"/>
    <property type="match status" value="1"/>
</dbReference>
<proteinExistence type="predicted"/>
<comment type="caution">
    <text evidence="1">The sequence shown here is derived from an EMBL/GenBank/DDBJ whole genome shotgun (WGS) entry which is preliminary data.</text>
</comment>
<sequence>MSACRWPTLLARIKARVVAAQDHQDLPFEQVVERLRPPRSLAHSPLFQASLTWDGSQGLDLQLGDLQLEPLDEQAAFAKF</sequence>
<dbReference type="Proteomes" id="UP000282378">
    <property type="component" value="Unassembled WGS sequence"/>
</dbReference>
<feature type="non-terminal residue" evidence="1">
    <location>
        <position position="80"/>
    </location>
</feature>
<reference evidence="1 2" key="1">
    <citation type="submission" date="2018-08" db="EMBL/GenBank/DDBJ databases">
        <title>Recombination of ecologically and evolutionarily significant loci maintains genetic cohesion in the Pseudomonas syringae species complex.</title>
        <authorList>
            <person name="Dillon M."/>
            <person name="Thakur S."/>
            <person name="Almeida R.N.D."/>
            <person name="Weir B.S."/>
            <person name="Guttman D.S."/>
        </authorList>
    </citation>
    <scope>NUCLEOTIDE SEQUENCE [LARGE SCALE GENOMIC DNA]</scope>
    <source>
        <strain evidence="1 2">88_10</strain>
    </source>
</reference>